<dbReference type="PATRIC" id="fig|1434110.4.peg.2630"/>
<reference evidence="1 2" key="1">
    <citation type="submission" date="2014-07" db="EMBL/GenBank/DDBJ databases">
        <title>Methanogenic archaea and the global carbon cycle.</title>
        <authorList>
            <person name="Henriksen J.R."/>
            <person name="Luke J."/>
            <person name="Reinhart S."/>
            <person name="Benedict M.N."/>
            <person name="Youngblut N.D."/>
            <person name="Metcalf M.E."/>
            <person name="Whitaker R.J."/>
            <person name="Metcalf W.W."/>
        </authorList>
    </citation>
    <scope>NUCLEOTIDE SEQUENCE [LARGE SCALE GENOMIC DNA]</scope>
    <source>
        <strain evidence="1 2">HB-1</strain>
    </source>
</reference>
<evidence type="ECO:0000313" key="2">
    <source>
        <dbReference type="Proteomes" id="UP000033101"/>
    </source>
</evidence>
<protein>
    <submittedName>
        <fullName evidence="1">Uncharacterized protein</fullName>
    </submittedName>
</protein>
<dbReference type="Proteomes" id="UP000033101">
    <property type="component" value="Chromosome"/>
</dbReference>
<dbReference type="HOGENOM" id="CLU_2433877_0_0_2"/>
<sequence length="90" mass="10013">MLAKRRDYPEKIIIKNFTALSLFHSESGHPGKGVPTCGKPNPDALACRAVRGYLPVTRTGFPRIKVWGRSLEMKTFTECGVSPLCFSPYL</sequence>
<organism evidence="1 2">
    <name type="scientific">Methanosarcina horonobensis HB-1 = JCM 15518</name>
    <dbReference type="NCBI Taxonomy" id="1434110"/>
    <lineage>
        <taxon>Archaea</taxon>
        <taxon>Methanobacteriati</taxon>
        <taxon>Methanobacteriota</taxon>
        <taxon>Stenosarchaea group</taxon>
        <taxon>Methanomicrobia</taxon>
        <taxon>Methanosarcinales</taxon>
        <taxon>Methanosarcinaceae</taxon>
        <taxon>Methanosarcina</taxon>
    </lineage>
</organism>
<dbReference type="KEGG" id="mhor:MSHOH_2068"/>
<proteinExistence type="predicted"/>
<keyword evidence="2" id="KW-1185">Reference proteome</keyword>
<dbReference type="EMBL" id="CP009516">
    <property type="protein sequence ID" value="AKB78551.1"/>
    <property type="molecule type" value="Genomic_DNA"/>
</dbReference>
<evidence type="ECO:0000313" key="1">
    <source>
        <dbReference type="EMBL" id="AKB78551.1"/>
    </source>
</evidence>
<dbReference type="AlphaFoldDB" id="A0A0E3SCG2"/>
<accession>A0A0E3SCG2</accession>
<name>A0A0E3SCG2_9EURY</name>
<gene>
    <name evidence="1" type="ORF">MSHOH_2068</name>
</gene>